<proteinExistence type="predicted"/>
<dbReference type="Proteomes" id="UP000035425">
    <property type="component" value="Unassembled WGS sequence"/>
</dbReference>
<evidence type="ECO:0000313" key="1">
    <source>
        <dbReference type="EMBL" id="KLL10160.1"/>
    </source>
</evidence>
<comment type="caution">
    <text evidence="1">The sequence shown here is derived from an EMBL/GenBank/DDBJ whole genome shotgun (WGS) entry which is preliminary data.</text>
</comment>
<dbReference type="RefSeq" id="WP_047224549.1">
    <property type="nucleotide sequence ID" value="NZ_JWIO01000041.1"/>
</dbReference>
<gene>
    <name evidence="1" type="ORF">FrCorBMG51_19895</name>
</gene>
<keyword evidence="2" id="KW-1185">Reference proteome</keyword>
<sequence length="89" mass="9939">MCVVLLFDEIIAISDPVERAAVAHDLLWNDHPQRVRLRTVRGLAIQEAIGRGLAVEEIADRLRVRVPDLTWMSEQATFGPRERTAPGPG</sequence>
<dbReference type="EMBL" id="JWIO01000041">
    <property type="protein sequence ID" value="KLL10160.1"/>
    <property type="molecule type" value="Genomic_DNA"/>
</dbReference>
<organism evidence="1 2">
    <name type="scientific">Protofrankia coriariae</name>
    <dbReference type="NCBI Taxonomy" id="1562887"/>
    <lineage>
        <taxon>Bacteria</taxon>
        <taxon>Bacillati</taxon>
        <taxon>Actinomycetota</taxon>
        <taxon>Actinomycetes</taxon>
        <taxon>Frankiales</taxon>
        <taxon>Frankiaceae</taxon>
        <taxon>Protofrankia</taxon>
    </lineage>
</organism>
<reference evidence="1 2" key="1">
    <citation type="submission" date="2014-12" db="EMBL/GenBank/DDBJ databases">
        <title>Frankia sp. BMG5.1 draft genome.</title>
        <authorList>
            <person name="Gtari M."/>
            <person name="Ghodhbane-Gtari F."/>
            <person name="Nouioui I."/>
            <person name="Ktari A."/>
            <person name="Hezbri K."/>
            <person name="Mimouni W."/>
            <person name="Sbissi I."/>
            <person name="Ayari A."/>
            <person name="Yamanaka T."/>
            <person name="Normand P."/>
            <person name="Tisa L.S."/>
            <person name="Boudabous A."/>
        </authorList>
    </citation>
    <scope>NUCLEOTIDE SEQUENCE [LARGE SCALE GENOMIC DNA]</scope>
    <source>
        <strain evidence="1 2">BMG5.1</strain>
    </source>
</reference>
<protein>
    <submittedName>
        <fullName evidence="1">Uncharacterized protein</fullName>
    </submittedName>
</protein>
<accession>A0ABR5F0H3</accession>
<name>A0ABR5F0H3_9ACTN</name>
<evidence type="ECO:0000313" key="2">
    <source>
        <dbReference type="Proteomes" id="UP000035425"/>
    </source>
</evidence>